<keyword evidence="1" id="KW-0472">Membrane</keyword>
<comment type="caution">
    <text evidence="2">The sequence shown here is derived from an EMBL/GenBank/DDBJ whole genome shotgun (WGS) entry which is preliminary data.</text>
</comment>
<keyword evidence="1" id="KW-0812">Transmembrane</keyword>
<dbReference type="RefSeq" id="WP_243322681.1">
    <property type="nucleotide sequence ID" value="NZ_JALGCL010000005.1"/>
</dbReference>
<keyword evidence="3" id="KW-1185">Reference proteome</keyword>
<evidence type="ECO:0000313" key="2">
    <source>
        <dbReference type="EMBL" id="MCJ0826814.1"/>
    </source>
</evidence>
<reference evidence="2 3" key="1">
    <citation type="submission" date="2022-03" db="EMBL/GenBank/DDBJ databases">
        <title>Luteimonas soily sp. nov., a novel bacterium isolated from the soil.</title>
        <authorList>
            <person name="Zhang X."/>
        </authorList>
    </citation>
    <scope>NUCLEOTIDE SEQUENCE [LARGE SCALE GENOMIC DNA]</scope>
    <source>
        <strain evidence="2 3">50</strain>
    </source>
</reference>
<name>A0ABT0A766_9GAMM</name>
<sequence>MATMLWGVVFGSIGLGYFVYGKRQSAPVPLVCGIGLMVFPYFVASTWATVLVGGVLMAVPYFLRF</sequence>
<protein>
    <recommendedName>
        <fullName evidence="4">Amino acid transport protein</fullName>
    </recommendedName>
</protein>
<organism evidence="2 3">
    <name type="scientific">Cognatiluteimonas sedimenti</name>
    <dbReference type="NCBI Taxonomy" id="2927791"/>
    <lineage>
        <taxon>Bacteria</taxon>
        <taxon>Pseudomonadati</taxon>
        <taxon>Pseudomonadota</taxon>
        <taxon>Gammaproteobacteria</taxon>
        <taxon>Lysobacterales</taxon>
        <taxon>Lysobacteraceae</taxon>
        <taxon>Cognatiluteimonas</taxon>
    </lineage>
</organism>
<feature type="transmembrane region" description="Helical" evidence="1">
    <location>
        <begin position="37"/>
        <end position="63"/>
    </location>
</feature>
<dbReference type="EMBL" id="JALGCL010000005">
    <property type="protein sequence ID" value="MCJ0826814.1"/>
    <property type="molecule type" value="Genomic_DNA"/>
</dbReference>
<dbReference type="Proteomes" id="UP001165423">
    <property type="component" value="Unassembled WGS sequence"/>
</dbReference>
<keyword evidence="1" id="KW-1133">Transmembrane helix</keyword>
<evidence type="ECO:0008006" key="4">
    <source>
        <dbReference type="Google" id="ProtNLM"/>
    </source>
</evidence>
<evidence type="ECO:0000256" key="1">
    <source>
        <dbReference type="SAM" id="Phobius"/>
    </source>
</evidence>
<gene>
    <name evidence="2" type="ORF">MQC88_12765</name>
</gene>
<accession>A0ABT0A766</accession>
<evidence type="ECO:0000313" key="3">
    <source>
        <dbReference type="Proteomes" id="UP001165423"/>
    </source>
</evidence>
<proteinExistence type="predicted"/>